<evidence type="ECO:0000313" key="1">
    <source>
        <dbReference type="EMBL" id="GAJ02208.1"/>
    </source>
</evidence>
<dbReference type="AlphaFoldDB" id="X1TA46"/>
<gene>
    <name evidence="1" type="ORF">S12H4_32151</name>
</gene>
<dbReference type="EMBL" id="BARW01018830">
    <property type="protein sequence ID" value="GAJ02208.1"/>
    <property type="molecule type" value="Genomic_DNA"/>
</dbReference>
<comment type="caution">
    <text evidence="1">The sequence shown here is derived from an EMBL/GenBank/DDBJ whole genome shotgun (WGS) entry which is preliminary data.</text>
</comment>
<accession>X1TA46</accession>
<name>X1TA46_9ZZZZ</name>
<proteinExistence type="predicted"/>
<organism evidence="1">
    <name type="scientific">marine sediment metagenome</name>
    <dbReference type="NCBI Taxonomy" id="412755"/>
    <lineage>
        <taxon>unclassified sequences</taxon>
        <taxon>metagenomes</taxon>
        <taxon>ecological metagenomes</taxon>
    </lineage>
</organism>
<sequence length="124" mass="15101">RLYEVAEEYRRQGRPLTKWGCIRVAQYTRLRFYHQKKRWRRVSSVSLNSDIQGEDGYKIELAQTILGESGINLDVWLDFKNYYQSRQPKERRAIRKLITENWRKLSGYDWELIRQFREQSKALA</sequence>
<reference evidence="1" key="1">
    <citation type="journal article" date="2014" name="Front. Microbiol.">
        <title>High frequency of phylogenetically diverse reductive dehalogenase-homologous genes in deep subseafloor sedimentary metagenomes.</title>
        <authorList>
            <person name="Kawai M."/>
            <person name="Futagami T."/>
            <person name="Toyoda A."/>
            <person name="Takaki Y."/>
            <person name="Nishi S."/>
            <person name="Hori S."/>
            <person name="Arai W."/>
            <person name="Tsubouchi T."/>
            <person name="Morono Y."/>
            <person name="Uchiyama I."/>
            <person name="Ito T."/>
            <person name="Fujiyama A."/>
            <person name="Inagaki F."/>
            <person name="Takami H."/>
        </authorList>
    </citation>
    <scope>NUCLEOTIDE SEQUENCE</scope>
    <source>
        <strain evidence="1">Expedition CK06-06</strain>
    </source>
</reference>
<feature type="non-terminal residue" evidence="1">
    <location>
        <position position="1"/>
    </location>
</feature>
<protein>
    <submittedName>
        <fullName evidence="1">Uncharacterized protein</fullName>
    </submittedName>
</protein>